<keyword evidence="7 17" id="KW-0067">ATP-binding</keyword>
<feature type="binding site" evidence="17">
    <location>
        <begin position="404"/>
        <end position="408"/>
    </location>
    <ligand>
        <name>AMP</name>
        <dbReference type="ChEBI" id="CHEBI:456215"/>
    </ligand>
</feature>
<feature type="binding site" evidence="18">
    <location>
        <position position="58"/>
    </location>
    <ligand>
        <name>K(+)</name>
        <dbReference type="ChEBI" id="CHEBI:29103"/>
    </ligand>
</feature>
<dbReference type="Gene3D" id="3.40.50.10260">
    <property type="entry name" value="YjeF N-terminal domain"/>
    <property type="match status" value="1"/>
</dbReference>
<reference evidence="22 23" key="1">
    <citation type="submission" date="2020-08" db="EMBL/GenBank/DDBJ databases">
        <title>Genomic Encyclopedia of Type Strains, Phase IV (KMG-IV): sequencing the most valuable type-strain genomes for metagenomic binning, comparative biology and taxonomic classification.</title>
        <authorList>
            <person name="Goeker M."/>
        </authorList>
    </citation>
    <scope>NUCLEOTIDE SEQUENCE [LARGE SCALE GENOMIC DNA]</scope>
    <source>
        <strain evidence="22 23">DSM 19612</strain>
    </source>
</reference>
<dbReference type="GO" id="GO:0046496">
    <property type="term" value="P:nicotinamide nucleotide metabolic process"/>
    <property type="evidence" value="ECO:0007669"/>
    <property type="project" value="UniProtKB-UniRule"/>
</dbReference>
<dbReference type="Proteomes" id="UP000581688">
    <property type="component" value="Unassembled WGS sequence"/>
</dbReference>
<dbReference type="SUPFAM" id="SSF53613">
    <property type="entry name" value="Ribokinase-like"/>
    <property type="match status" value="1"/>
</dbReference>
<evidence type="ECO:0000256" key="3">
    <source>
        <dbReference type="ARBA" id="ARBA00006001"/>
    </source>
</evidence>
<dbReference type="GO" id="GO:0046872">
    <property type="term" value="F:metal ion binding"/>
    <property type="evidence" value="ECO:0007669"/>
    <property type="project" value="UniProtKB-UniRule"/>
</dbReference>
<keyword evidence="5 18" id="KW-0479">Metal-binding</keyword>
<dbReference type="InterPro" id="IPR029056">
    <property type="entry name" value="Ribokinase-like"/>
</dbReference>
<comment type="catalytic activity">
    <reaction evidence="2 18 19">
        <text>(6R)-NADPHX = (6S)-NADPHX</text>
        <dbReference type="Rhea" id="RHEA:32227"/>
        <dbReference type="ChEBI" id="CHEBI:64076"/>
        <dbReference type="ChEBI" id="CHEBI:64077"/>
        <dbReference type="EC" id="5.1.99.6"/>
    </reaction>
</comment>
<keyword evidence="6 17" id="KW-0547">Nucleotide-binding</keyword>
<keyword evidence="9 18" id="KW-0630">Potassium</keyword>
<keyword evidence="13" id="KW-0511">Multifunctional enzyme</keyword>
<evidence type="ECO:0000256" key="8">
    <source>
        <dbReference type="ARBA" id="ARBA00022857"/>
    </source>
</evidence>
<dbReference type="EMBL" id="JACHGH010000007">
    <property type="protein sequence ID" value="MBB6454184.1"/>
    <property type="molecule type" value="Genomic_DNA"/>
</dbReference>
<dbReference type="NCBIfam" id="TIGR00197">
    <property type="entry name" value="yjeF_nterm"/>
    <property type="match status" value="1"/>
</dbReference>
<evidence type="ECO:0000256" key="17">
    <source>
        <dbReference type="HAMAP-Rule" id="MF_01965"/>
    </source>
</evidence>
<feature type="binding site" evidence="17">
    <location>
        <position position="367"/>
    </location>
    <ligand>
        <name>(6S)-NADPHX</name>
        <dbReference type="ChEBI" id="CHEBI:64076"/>
    </ligand>
</feature>
<dbReference type="EC" id="5.1.99.6" evidence="19"/>
<feature type="binding site" evidence="17">
    <location>
        <position position="434"/>
    </location>
    <ligand>
        <name>(6S)-NADPHX</name>
        <dbReference type="ChEBI" id="CHEBI:64076"/>
    </ligand>
</feature>
<feature type="binding site" evidence="17">
    <location>
        <position position="433"/>
    </location>
    <ligand>
        <name>AMP</name>
        <dbReference type="ChEBI" id="CHEBI:456215"/>
    </ligand>
</feature>
<dbReference type="GO" id="GO:0052856">
    <property type="term" value="F:NAD(P)HX epimerase activity"/>
    <property type="evidence" value="ECO:0007669"/>
    <property type="project" value="UniProtKB-UniRule"/>
</dbReference>
<evidence type="ECO:0000256" key="1">
    <source>
        <dbReference type="ARBA" id="ARBA00000013"/>
    </source>
</evidence>
<evidence type="ECO:0000259" key="20">
    <source>
        <dbReference type="PROSITE" id="PS51383"/>
    </source>
</evidence>
<feature type="domain" description="YjeF N-terminal" evidence="21">
    <location>
        <begin position="9"/>
        <end position="216"/>
    </location>
</feature>
<accession>A0A841Q765</accession>
<dbReference type="PANTHER" id="PTHR12592:SF0">
    <property type="entry name" value="ATP-DEPENDENT (S)-NAD(P)H-HYDRATE DEHYDRATASE"/>
    <property type="match status" value="1"/>
</dbReference>
<comment type="similarity">
    <text evidence="4 19">In the C-terminal section; belongs to the NnrD/CARKD family.</text>
</comment>
<dbReference type="PROSITE" id="PS01050">
    <property type="entry name" value="YJEF_C_2"/>
    <property type="match status" value="1"/>
</dbReference>
<evidence type="ECO:0000313" key="23">
    <source>
        <dbReference type="Proteomes" id="UP000581688"/>
    </source>
</evidence>
<evidence type="ECO:0000256" key="10">
    <source>
        <dbReference type="ARBA" id="ARBA00023027"/>
    </source>
</evidence>
<sequence length="496" mass="54305">MHIVTAKEMYEVDSHTVQSAGIDGKILMENAGRAVATNIEKRVANTCRILIFTGSGNNGGDGFVIARTLHLRGYHVEVVSLVDEEKINGDAKFHYDILKKLSVPFHFYKSENQLRGILVHTEAIVDCMLGIGVKGHLKSPYKEVVGQLNKLSIYKVAVDIPTGIPADEGVEVKDGLYANVTFSIQYPKITAFLERYASYYGEWVPLDIGLIPPIKPSFVQTWGRNNVQATLPKRKRFAHKGTFGKGLVIGGSDEMPGSVMMTARAALRSGAGLITIGTTRQNIPAIASYVPEATYKTVDEMDFLSDQYTSVAVGMGLGRTEKAFSLIEQVIRQVKSLLLLDADALYYLKQNLSLLKEREYPTVLTPHAGEMARLLGITTERLLLKPFTYSKAFAKEYNVHLVLKGPFTIITNPQGEQFVITNGNVGLAKGGSGDVLAGILLSFMMQGACLITSLCNGCWIHGASADHLIENGRYSKYDLLATDLMEGIGSVFHTFS</sequence>
<evidence type="ECO:0000313" key="22">
    <source>
        <dbReference type="EMBL" id="MBB6454184.1"/>
    </source>
</evidence>
<comment type="similarity">
    <text evidence="17">Belongs to the NnrD/CARKD family.</text>
</comment>
<feature type="domain" description="YjeF C-terminal" evidence="20">
    <location>
        <begin position="223"/>
        <end position="495"/>
    </location>
</feature>
<comment type="catalytic activity">
    <reaction evidence="16 17 19">
        <text>(6S)-NADPHX + ADP = AMP + phosphate + NADPH + H(+)</text>
        <dbReference type="Rhea" id="RHEA:32235"/>
        <dbReference type="ChEBI" id="CHEBI:15378"/>
        <dbReference type="ChEBI" id="CHEBI:43474"/>
        <dbReference type="ChEBI" id="CHEBI:57783"/>
        <dbReference type="ChEBI" id="CHEBI:64076"/>
        <dbReference type="ChEBI" id="CHEBI:456215"/>
        <dbReference type="ChEBI" id="CHEBI:456216"/>
        <dbReference type="EC" id="4.2.1.136"/>
    </reaction>
</comment>
<comment type="function">
    <text evidence="18">Catalyzes the epimerization of the S- and R-forms of NAD(P)HX, a damaged form of NAD(P)H that is a result of enzymatic or heat-dependent hydration. This is a prerequisite for the S-specific NAD(P)H-hydrate dehydratase to allow the repair of both epimers of NAD(P)HX.</text>
</comment>
<evidence type="ECO:0000256" key="2">
    <source>
        <dbReference type="ARBA" id="ARBA00000909"/>
    </source>
</evidence>
<evidence type="ECO:0000259" key="21">
    <source>
        <dbReference type="PROSITE" id="PS51385"/>
    </source>
</evidence>
<comment type="subunit">
    <text evidence="17">Homotetramer.</text>
</comment>
<dbReference type="GO" id="GO:0052855">
    <property type="term" value="F:ADP-dependent NAD(P)H-hydrate dehydratase activity"/>
    <property type="evidence" value="ECO:0007669"/>
    <property type="project" value="UniProtKB-UniRule"/>
</dbReference>
<protein>
    <recommendedName>
        <fullName evidence="19">Bifunctional NAD(P)H-hydrate repair enzyme</fullName>
    </recommendedName>
    <alternativeName>
        <fullName evidence="19">Nicotinamide nucleotide repair protein</fullName>
    </alternativeName>
    <domain>
        <recommendedName>
            <fullName evidence="19">ADP-dependent (S)-NAD(P)H-hydrate dehydratase</fullName>
            <ecNumber evidence="19">4.2.1.136</ecNumber>
        </recommendedName>
        <alternativeName>
            <fullName evidence="19">ADP-dependent NAD(P)HX dehydratase</fullName>
        </alternativeName>
    </domain>
    <domain>
        <recommendedName>
            <fullName evidence="19">NAD(P)H-hydrate epimerase</fullName>
            <ecNumber evidence="19">5.1.99.6</ecNumber>
        </recommendedName>
    </domain>
</protein>
<comment type="catalytic activity">
    <reaction evidence="15 17 19">
        <text>(6S)-NADHX + ADP = AMP + phosphate + NADH + H(+)</text>
        <dbReference type="Rhea" id="RHEA:32223"/>
        <dbReference type="ChEBI" id="CHEBI:15378"/>
        <dbReference type="ChEBI" id="CHEBI:43474"/>
        <dbReference type="ChEBI" id="CHEBI:57945"/>
        <dbReference type="ChEBI" id="CHEBI:64074"/>
        <dbReference type="ChEBI" id="CHEBI:456215"/>
        <dbReference type="ChEBI" id="CHEBI:456216"/>
        <dbReference type="EC" id="4.2.1.136"/>
    </reaction>
</comment>
<keyword evidence="8 17" id="KW-0521">NADP</keyword>
<dbReference type="InterPro" id="IPR004443">
    <property type="entry name" value="YjeF_N_dom"/>
</dbReference>
<dbReference type="AlphaFoldDB" id="A0A841Q765"/>
<dbReference type="PIRSF" id="PIRSF017184">
    <property type="entry name" value="Nnr"/>
    <property type="match status" value="1"/>
</dbReference>
<dbReference type="InterPro" id="IPR030677">
    <property type="entry name" value="Nnr"/>
</dbReference>
<feature type="binding site" evidence="17">
    <location>
        <position position="316"/>
    </location>
    <ligand>
        <name>(6S)-NADPHX</name>
        <dbReference type="ChEBI" id="CHEBI:64076"/>
    </ligand>
</feature>
<dbReference type="InterPro" id="IPR036652">
    <property type="entry name" value="YjeF_N_dom_sf"/>
</dbReference>
<evidence type="ECO:0000256" key="14">
    <source>
        <dbReference type="ARBA" id="ARBA00025153"/>
    </source>
</evidence>
<dbReference type="PANTHER" id="PTHR12592">
    <property type="entry name" value="ATP-DEPENDENT (S)-NAD(P)H-HYDRATE DEHYDRATASE FAMILY MEMBER"/>
    <property type="match status" value="1"/>
</dbReference>
<dbReference type="NCBIfam" id="TIGR00196">
    <property type="entry name" value="yjeF_cterm"/>
    <property type="match status" value="1"/>
</dbReference>
<gene>
    <name evidence="18" type="primary">nnrE</name>
    <name evidence="17" type="synonym">nnrD</name>
    <name evidence="22" type="ORF">HNQ94_002635</name>
</gene>
<evidence type="ECO:0000256" key="15">
    <source>
        <dbReference type="ARBA" id="ARBA00048238"/>
    </source>
</evidence>
<evidence type="ECO:0000256" key="6">
    <source>
        <dbReference type="ARBA" id="ARBA00022741"/>
    </source>
</evidence>
<dbReference type="Pfam" id="PF01256">
    <property type="entry name" value="Carb_kinase"/>
    <property type="match status" value="1"/>
</dbReference>
<evidence type="ECO:0000256" key="5">
    <source>
        <dbReference type="ARBA" id="ARBA00022723"/>
    </source>
</evidence>
<evidence type="ECO:0000256" key="13">
    <source>
        <dbReference type="ARBA" id="ARBA00023268"/>
    </source>
</evidence>
<dbReference type="GO" id="GO:0110051">
    <property type="term" value="P:metabolite repair"/>
    <property type="evidence" value="ECO:0007669"/>
    <property type="project" value="TreeGrafter"/>
</dbReference>
<name>A0A841Q765_9BACI</name>
<keyword evidence="10 17" id="KW-0520">NAD</keyword>
<evidence type="ECO:0000256" key="4">
    <source>
        <dbReference type="ARBA" id="ARBA00009524"/>
    </source>
</evidence>
<dbReference type="HAMAP" id="MF_01966">
    <property type="entry name" value="NADHX_epimerase"/>
    <property type="match status" value="1"/>
</dbReference>
<feature type="binding site" evidence="18">
    <location>
        <position position="159"/>
    </location>
    <ligand>
        <name>(6S)-NADPHX</name>
        <dbReference type="ChEBI" id="CHEBI:64076"/>
    </ligand>
</feature>
<dbReference type="Gene3D" id="3.40.1190.20">
    <property type="match status" value="1"/>
</dbReference>
<dbReference type="PROSITE" id="PS51385">
    <property type="entry name" value="YJEF_N"/>
    <property type="match status" value="1"/>
</dbReference>
<dbReference type="Pfam" id="PF03853">
    <property type="entry name" value="YjeF_N"/>
    <property type="match status" value="1"/>
</dbReference>
<feature type="binding site" evidence="18">
    <location>
        <position position="162"/>
    </location>
    <ligand>
        <name>K(+)</name>
        <dbReference type="ChEBI" id="CHEBI:29103"/>
    </ligand>
</feature>
<comment type="caution">
    <text evidence="17">Lacks conserved residue(s) required for the propagation of feature annotation.</text>
</comment>
<evidence type="ECO:0000256" key="12">
    <source>
        <dbReference type="ARBA" id="ARBA00023239"/>
    </source>
</evidence>
<comment type="function">
    <text evidence="14 19">Bifunctional enzyme that catalyzes the epimerization of the S- and R-forms of NAD(P)HX and the dehydration of the S-form of NAD(P)HX at the expense of ADP, which is converted to AMP. This allows the repair of both epimers of NAD(P)HX, a damaged form of NAD(P)H that is a result of enzymatic or heat-dependent hydration.</text>
</comment>
<dbReference type="RefSeq" id="WP_174496725.1">
    <property type="nucleotide sequence ID" value="NZ_CADDWK010000009.1"/>
</dbReference>
<feature type="binding site" evidence="18">
    <location>
        <begin position="57"/>
        <end position="61"/>
    </location>
    <ligand>
        <name>(6S)-NADPHX</name>
        <dbReference type="ChEBI" id="CHEBI:64076"/>
    </ligand>
</feature>
<dbReference type="CDD" id="cd01171">
    <property type="entry name" value="YXKO-related"/>
    <property type="match status" value="1"/>
</dbReference>
<dbReference type="GO" id="GO:0005524">
    <property type="term" value="F:ATP binding"/>
    <property type="evidence" value="ECO:0007669"/>
    <property type="project" value="UniProtKB-UniRule"/>
</dbReference>
<dbReference type="HAMAP" id="MF_01965">
    <property type="entry name" value="NADHX_dehydratase"/>
    <property type="match status" value="1"/>
</dbReference>
<dbReference type="PROSITE" id="PS51383">
    <property type="entry name" value="YJEF_C_3"/>
    <property type="match status" value="1"/>
</dbReference>
<dbReference type="InterPro" id="IPR017953">
    <property type="entry name" value="Carbohydrate_kinase_pred_CS"/>
</dbReference>
<organism evidence="22 23">
    <name type="scientific">Salirhabdus euzebyi</name>
    <dbReference type="NCBI Taxonomy" id="394506"/>
    <lineage>
        <taxon>Bacteria</taxon>
        <taxon>Bacillati</taxon>
        <taxon>Bacillota</taxon>
        <taxon>Bacilli</taxon>
        <taxon>Bacillales</taxon>
        <taxon>Bacillaceae</taxon>
        <taxon>Salirhabdus</taxon>
    </lineage>
</organism>
<keyword evidence="23" id="KW-1185">Reference proteome</keyword>
<evidence type="ECO:0000256" key="19">
    <source>
        <dbReference type="PIRNR" id="PIRNR017184"/>
    </source>
</evidence>
<comment type="similarity">
    <text evidence="18">Belongs to the NnrE/AIBP family.</text>
</comment>
<dbReference type="InterPro" id="IPR000631">
    <property type="entry name" value="CARKD"/>
</dbReference>
<keyword evidence="12 17" id="KW-0456">Lyase</keyword>
<comment type="similarity">
    <text evidence="3 19">In the N-terminal section; belongs to the NnrE/AIBP family.</text>
</comment>
<comment type="caution">
    <text evidence="22">The sequence shown here is derived from an EMBL/GenBank/DDBJ whole genome shotgun (WGS) entry which is preliminary data.</text>
</comment>
<evidence type="ECO:0000256" key="9">
    <source>
        <dbReference type="ARBA" id="ARBA00022958"/>
    </source>
</evidence>
<comment type="cofactor">
    <cofactor evidence="18 19">
        <name>K(+)</name>
        <dbReference type="ChEBI" id="CHEBI:29103"/>
    </cofactor>
    <text evidence="18 19">Binds 1 potassium ion per subunit.</text>
</comment>
<comment type="catalytic activity">
    <reaction evidence="1 18 19">
        <text>(6R)-NADHX = (6S)-NADHX</text>
        <dbReference type="Rhea" id="RHEA:32215"/>
        <dbReference type="ChEBI" id="CHEBI:64074"/>
        <dbReference type="ChEBI" id="CHEBI:64075"/>
        <dbReference type="EC" id="5.1.99.6"/>
    </reaction>
</comment>
<proteinExistence type="inferred from homology"/>
<evidence type="ECO:0000256" key="7">
    <source>
        <dbReference type="ARBA" id="ARBA00022840"/>
    </source>
</evidence>
<comment type="cofactor">
    <cofactor evidence="17">
        <name>Mg(2+)</name>
        <dbReference type="ChEBI" id="CHEBI:18420"/>
    </cofactor>
</comment>
<evidence type="ECO:0000256" key="18">
    <source>
        <dbReference type="HAMAP-Rule" id="MF_01966"/>
    </source>
</evidence>
<evidence type="ECO:0000256" key="11">
    <source>
        <dbReference type="ARBA" id="ARBA00023235"/>
    </source>
</evidence>
<feature type="binding site" evidence="18">
    <location>
        <position position="126"/>
    </location>
    <ligand>
        <name>K(+)</name>
        <dbReference type="ChEBI" id="CHEBI:29103"/>
    </ligand>
</feature>
<dbReference type="EC" id="4.2.1.136" evidence="19"/>
<feature type="binding site" evidence="18">
    <location>
        <position position="141"/>
    </location>
    <ligand>
        <name>(6S)-NADPHX</name>
        <dbReference type="ChEBI" id="CHEBI:64076"/>
    </ligand>
</feature>
<feature type="binding site" evidence="18">
    <location>
        <begin position="130"/>
        <end position="136"/>
    </location>
    <ligand>
        <name>(6S)-NADPHX</name>
        <dbReference type="ChEBI" id="CHEBI:64076"/>
    </ligand>
</feature>
<comment type="function">
    <text evidence="17">Catalyzes the dehydration of the S-form of NAD(P)HX at the expense of ADP, which is converted to AMP. Together with NAD(P)HX epimerase, which catalyzes the epimerization of the S- and R-forms, the enzyme allows the repair of both epimers of NAD(P)HX, a damaged form of NAD(P)H that is a result of enzymatic or heat-dependent hydration.</text>
</comment>
<keyword evidence="11 18" id="KW-0413">Isomerase</keyword>
<evidence type="ECO:0000256" key="16">
    <source>
        <dbReference type="ARBA" id="ARBA00049209"/>
    </source>
</evidence>
<dbReference type="SUPFAM" id="SSF64153">
    <property type="entry name" value="YjeF N-terminal domain-like"/>
    <property type="match status" value="1"/>
</dbReference>